<dbReference type="Proteomes" id="UP000006729">
    <property type="component" value="Chromosome 8"/>
</dbReference>
<feature type="compositionally biased region" description="Basic and acidic residues" evidence="1">
    <location>
        <begin position="61"/>
        <end position="73"/>
    </location>
</feature>
<dbReference type="AlphaFoldDB" id="A0A2K1ZFZ8"/>
<organism evidence="2 3">
    <name type="scientific">Populus trichocarpa</name>
    <name type="common">Western balsam poplar</name>
    <name type="synonym">Populus balsamifera subsp. trichocarpa</name>
    <dbReference type="NCBI Taxonomy" id="3694"/>
    <lineage>
        <taxon>Eukaryota</taxon>
        <taxon>Viridiplantae</taxon>
        <taxon>Streptophyta</taxon>
        <taxon>Embryophyta</taxon>
        <taxon>Tracheophyta</taxon>
        <taxon>Spermatophyta</taxon>
        <taxon>Magnoliopsida</taxon>
        <taxon>eudicotyledons</taxon>
        <taxon>Gunneridae</taxon>
        <taxon>Pentapetalae</taxon>
        <taxon>rosids</taxon>
        <taxon>fabids</taxon>
        <taxon>Malpighiales</taxon>
        <taxon>Salicaceae</taxon>
        <taxon>Saliceae</taxon>
        <taxon>Populus</taxon>
    </lineage>
</organism>
<name>A0A2K1ZFZ8_POPTR</name>
<feature type="region of interest" description="Disordered" evidence="1">
    <location>
        <begin position="28"/>
        <end position="73"/>
    </location>
</feature>
<dbReference type="EMBL" id="CM009297">
    <property type="protein sequence ID" value="PNT24209.1"/>
    <property type="molecule type" value="Genomic_DNA"/>
</dbReference>
<evidence type="ECO:0000256" key="1">
    <source>
        <dbReference type="SAM" id="MobiDB-lite"/>
    </source>
</evidence>
<evidence type="ECO:0000313" key="3">
    <source>
        <dbReference type="Proteomes" id="UP000006729"/>
    </source>
</evidence>
<reference evidence="2 3" key="1">
    <citation type="journal article" date="2006" name="Science">
        <title>The genome of black cottonwood, Populus trichocarpa (Torr. &amp; Gray).</title>
        <authorList>
            <person name="Tuskan G.A."/>
            <person name="Difazio S."/>
            <person name="Jansson S."/>
            <person name="Bohlmann J."/>
            <person name="Grigoriev I."/>
            <person name="Hellsten U."/>
            <person name="Putnam N."/>
            <person name="Ralph S."/>
            <person name="Rombauts S."/>
            <person name="Salamov A."/>
            <person name="Schein J."/>
            <person name="Sterck L."/>
            <person name="Aerts A."/>
            <person name="Bhalerao R.R."/>
            <person name="Bhalerao R.P."/>
            <person name="Blaudez D."/>
            <person name="Boerjan W."/>
            <person name="Brun A."/>
            <person name="Brunner A."/>
            <person name="Busov V."/>
            <person name="Campbell M."/>
            <person name="Carlson J."/>
            <person name="Chalot M."/>
            <person name="Chapman J."/>
            <person name="Chen G.L."/>
            <person name="Cooper D."/>
            <person name="Coutinho P.M."/>
            <person name="Couturier J."/>
            <person name="Covert S."/>
            <person name="Cronk Q."/>
            <person name="Cunningham R."/>
            <person name="Davis J."/>
            <person name="Degroeve S."/>
            <person name="Dejardin A."/>
            <person name="Depamphilis C."/>
            <person name="Detter J."/>
            <person name="Dirks B."/>
            <person name="Dubchak I."/>
            <person name="Duplessis S."/>
            <person name="Ehlting J."/>
            <person name="Ellis B."/>
            <person name="Gendler K."/>
            <person name="Goodstein D."/>
            <person name="Gribskov M."/>
            <person name="Grimwood J."/>
            <person name="Groover A."/>
            <person name="Gunter L."/>
            <person name="Hamberger B."/>
            <person name="Heinze B."/>
            <person name="Helariutta Y."/>
            <person name="Henrissat B."/>
            <person name="Holligan D."/>
            <person name="Holt R."/>
            <person name="Huang W."/>
            <person name="Islam-Faridi N."/>
            <person name="Jones S."/>
            <person name="Jones-Rhoades M."/>
            <person name="Jorgensen R."/>
            <person name="Joshi C."/>
            <person name="Kangasjarvi J."/>
            <person name="Karlsson J."/>
            <person name="Kelleher C."/>
            <person name="Kirkpatrick R."/>
            <person name="Kirst M."/>
            <person name="Kohler A."/>
            <person name="Kalluri U."/>
            <person name="Larimer F."/>
            <person name="Leebens-Mack J."/>
            <person name="Leple J.C."/>
            <person name="Locascio P."/>
            <person name="Lou Y."/>
            <person name="Lucas S."/>
            <person name="Martin F."/>
            <person name="Montanini B."/>
            <person name="Napoli C."/>
            <person name="Nelson D.R."/>
            <person name="Nelson C."/>
            <person name="Nieminen K."/>
            <person name="Nilsson O."/>
            <person name="Pereda V."/>
            <person name="Peter G."/>
            <person name="Philippe R."/>
            <person name="Pilate G."/>
            <person name="Poliakov A."/>
            <person name="Razumovskaya J."/>
            <person name="Richardson P."/>
            <person name="Rinaldi C."/>
            <person name="Ritland K."/>
            <person name="Rouze P."/>
            <person name="Ryaboy D."/>
            <person name="Schmutz J."/>
            <person name="Schrader J."/>
            <person name="Segerman B."/>
            <person name="Shin H."/>
            <person name="Siddiqui A."/>
            <person name="Sterky F."/>
            <person name="Terry A."/>
            <person name="Tsai C.J."/>
            <person name="Uberbacher E."/>
            <person name="Unneberg P."/>
            <person name="Vahala J."/>
            <person name="Wall K."/>
            <person name="Wessler S."/>
            <person name="Yang G."/>
            <person name="Yin T."/>
            <person name="Douglas C."/>
            <person name="Marra M."/>
            <person name="Sandberg G."/>
            <person name="Van de Peer Y."/>
            <person name="Rokhsar D."/>
        </authorList>
    </citation>
    <scope>NUCLEOTIDE SEQUENCE [LARGE SCALE GENOMIC DNA]</scope>
    <source>
        <strain evidence="3">cv. Nisqually</strain>
    </source>
</reference>
<evidence type="ECO:0000313" key="2">
    <source>
        <dbReference type="EMBL" id="PNT24209.1"/>
    </source>
</evidence>
<keyword evidence="3" id="KW-1185">Reference proteome</keyword>
<gene>
    <name evidence="2" type="ORF">POPTR_008G122500</name>
</gene>
<proteinExistence type="predicted"/>
<sequence>MQGEIEGPKRKLFHEQYILGSITYHKTEDPNSQITYSESLDPEDDEGTWANHHHPNPSRSHVLENEEMRTVSL</sequence>
<dbReference type="InParanoid" id="A0A2K1ZFZ8"/>
<protein>
    <submittedName>
        <fullName evidence="2">Uncharacterized protein</fullName>
    </submittedName>
</protein>
<accession>A0A2K1ZFZ8</accession>